<dbReference type="InterPro" id="IPR042099">
    <property type="entry name" value="ANL_N_sf"/>
</dbReference>
<dbReference type="Gene3D" id="3.40.50.12780">
    <property type="entry name" value="N-terminal domain of ligase-like"/>
    <property type="match status" value="1"/>
</dbReference>
<sequence length="528" mass="57402">MEEARQLIAEYSRIHQIIEPWVSQLPNGIALQDKRHRQTYGELDVSIRRVSERLVSLGIRPGDRVLVVAENCVAVGVLVLALSALDAWAVVVNARLSAREIDSFLDHSGARRAFYTHGVGRDADAHAHRHGAVSESWPGIGELAVGPLNEQAVAEPTSEDPRKQTAVMIYTSGTSGQPKAVMLSHANMLHIAQVIRTVRRLSPEDKVYGVLPMAHIMGLSGNLVGSLACGTTLLLDDRFAPETLAKAILEERITMLFGVPVMFAKLLDWCRSTGTDISGHSLRTIGVAGSPLTPKLKEDVERAFGMVLQNNYGLTEMAPTVTQTVLSDPRQDCSVGVPVPGVDLRIVDRHGADVAPGDVGLIWVRGPNLMLGYYRDEALTRETVNADGWFNTADLGRQEPDGAVFIMGRTKDLIIRSGFNVYPVEVEQALNTHPLVIQSAVVGRVVEDNEEVIAFVEADPGATITADEIKVHLRERLSPYKIPAEIHFMAQLPSAPTGKILKNALKDLAVELAAKGGEERRVAPGRVN</sequence>
<dbReference type="InterPro" id="IPR020845">
    <property type="entry name" value="AMP-binding_CS"/>
</dbReference>
<feature type="domain" description="AMP-binding enzyme C-terminal" evidence="2">
    <location>
        <begin position="425"/>
        <end position="499"/>
    </location>
</feature>
<dbReference type="Proteomes" id="UP000076852">
    <property type="component" value="Chromosome 2"/>
</dbReference>
<dbReference type="Pfam" id="PF00501">
    <property type="entry name" value="AMP-binding"/>
    <property type="match status" value="1"/>
</dbReference>
<evidence type="ECO:0000313" key="3">
    <source>
        <dbReference type="EMBL" id="ANB75750.1"/>
    </source>
</evidence>
<evidence type="ECO:0000313" key="4">
    <source>
        <dbReference type="Proteomes" id="UP000076852"/>
    </source>
</evidence>
<dbReference type="KEGG" id="buz:AYM40_25895"/>
<dbReference type="AlphaFoldDB" id="A0A160FRT8"/>
<evidence type="ECO:0000259" key="2">
    <source>
        <dbReference type="Pfam" id="PF13193"/>
    </source>
</evidence>
<dbReference type="PROSITE" id="PS00455">
    <property type="entry name" value="AMP_BINDING"/>
    <property type="match status" value="1"/>
</dbReference>
<dbReference type="RefSeq" id="WP_063499029.1">
    <property type="nucleotide sequence ID" value="NZ_CP014579.1"/>
</dbReference>
<evidence type="ECO:0000259" key="1">
    <source>
        <dbReference type="Pfam" id="PF00501"/>
    </source>
</evidence>
<dbReference type="EMBL" id="CP014579">
    <property type="protein sequence ID" value="ANB75750.1"/>
    <property type="molecule type" value="Genomic_DNA"/>
</dbReference>
<dbReference type="InterPro" id="IPR000873">
    <property type="entry name" value="AMP-dep_synth/lig_dom"/>
</dbReference>
<protein>
    <submittedName>
        <fullName evidence="3">Long-chain fatty acid--CoA ligase</fullName>
    </submittedName>
</protein>
<dbReference type="PANTHER" id="PTHR43767">
    <property type="entry name" value="LONG-CHAIN-FATTY-ACID--COA LIGASE"/>
    <property type="match status" value="1"/>
</dbReference>
<proteinExistence type="predicted"/>
<keyword evidence="4" id="KW-1185">Reference proteome</keyword>
<organism evidence="3 4">
    <name type="scientific">Paraburkholderia phytofirmans OLGA172</name>
    <dbReference type="NCBI Taxonomy" id="1417228"/>
    <lineage>
        <taxon>Bacteria</taxon>
        <taxon>Pseudomonadati</taxon>
        <taxon>Pseudomonadota</taxon>
        <taxon>Betaproteobacteria</taxon>
        <taxon>Burkholderiales</taxon>
        <taxon>Burkholderiaceae</taxon>
        <taxon>Paraburkholderia</taxon>
    </lineage>
</organism>
<reference evidence="3 4" key="1">
    <citation type="journal article" date="2016" name="Gene">
        <title>PacBio SMRT assembly of a complex multi-replicon genome reveals chlorocatechol degradative operon in a region of genome plasticity.</title>
        <authorList>
            <person name="Ricker N."/>
            <person name="Shen S.Y."/>
            <person name="Goordial J."/>
            <person name="Jin S."/>
            <person name="Fulthorpe R.R."/>
        </authorList>
    </citation>
    <scope>NUCLEOTIDE SEQUENCE [LARGE SCALE GENOMIC DNA]</scope>
    <source>
        <strain evidence="3 4">OLGA172</strain>
    </source>
</reference>
<gene>
    <name evidence="3" type="ORF">AYM40_25895</name>
</gene>
<dbReference type="STRING" id="1804984.AYM40_25895"/>
<dbReference type="Gene3D" id="3.30.300.30">
    <property type="match status" value="1"/>
</dbReference>
<accession>A0A160FRT8</accession>
<dbReference type="GO" id="GO:0016878">
    <property type="term" value="F:acid-thiol ligase activity"/>
    <property type="evidence" value="ECO:0007669"/>
    <property type="project" value="UniProtKB-ARBA"/>
</dbReference>
<dbReference type="InterPro" id="IPR045851">
    <property type="entry name" value="AMP-bd_C_sf"/>
</dbReference>
<name>A0A160FRT8_9BURK</name>
<dbReference type="InterPro" id="IPR050237">
    <property type="entry name" value="ATP-dep_AMP-bd_enzyme"/>
</dbReference>
<dbReference type="Pfam" id="PF13193">
    <property type="entry name" value="AMP-binding_C"/>
    <property type="match status" value="1"/>
</dbReference>
<dbReference type="InterPro" id="IPR025110">
    <property type="entry name" value="AMP-bd_C"/>
</dbReference>
<dbReference type="PANTHER" id="PTHR43767:SF1">
    <property type="entry name" value="NONRIBOSOMAL PEPTIDE SYNTHASE PES1 (EUROFUNG)-RELATED"/>
    <property type="match status" value="1"/>
</dbReference>
<dbReference type="SUPFAM" id="SSF56801">
    <property type="entry name" value="Acetyl-CoA synthetase-like"/>
    <property type="match status" value="1"/>
</dbReference>
<feature type="domain" description="AMP-dependent synthetase/ligase" evidence="1">
    <location>
        <begin position="21"/>
        <end position="374"/>
    </location>
</feature>
<keyword evidence="3" id="KW-0436">Ligase</keyword>
<dbReference type="OrthoDB" id="9766486at2"/>